<accession>A0A1H9TK59</accession>
<evidence type="ECO:0000313" key="2">
    <source>
        <dbReference type="Proteomes" id="UP000198885"/>
    </source>
</evidence>
<protein>
    <submittedName>
        <fullName evidence="1">Uncharacterized protein</fullName>
    </submittedName>
</protein>
<dbReference type="EMBL" id="FOGU01000004">
    <property type="protein sequence ID" value="SER97492.1"/>
    <property type="molecule type" value="Genomic_DNA"/>
</dbReference>
<gene>
    <name evidence="1" type="ORF">SAMN04490244_104231</name>
</gene>
<reference evidence="1 2" key="1">
    <citation type="submission" date="2016-10" db="EMBL/GenBank/DDBJ databases">
        <authorList>
            <person name="de Groot N.N."/>
        </authorList>
    </citation>
    <scope>NUCLEOTIDE SEQUENCE [LARGE SCALE GENOMIC DNA]</scope>
    <source>
        <strain evidence="1 2">DSM 23042</strain>
    </source>
</reference>
<sequence length="88" mass="9367">MTEDTRSRFSVAHTHLFPGAALRRLEGRGEGPCTLSLSDGVEPTATLEGHVLRVAGYTTAAGTRIGEQAWALDDEADGFRVTGRLDPA</sequence>
<dbReference type="RefSeq" id="WP_092691823.1">
    <property type="nucleotide sequence ID" value="NZ_CBDDGO010000004.1"/>
</dbReference>
<name>A0A1H9TK59_9RHOB</name>
<proteinExistence type="predicted"/>
<dbReference type="OrthoDB" id="7778040at2"/>
<dbReference type="AlphaFoldDB" id="A0A1H9TK59"/>
<organism evidence="1 2">
    <name type="scientific">Tranquillimonas rosea</name>
    <dbReference type="NCBI Taxonomy" id="641238"/>
    <lineage>
        <taxon>Bacteria</taxon>
        <taxon>Pseudomonadati</taxon>
        <taxon>Pseudomonadota</taxon>
        <taxon>Alphaproteobacteria</taxon>
        <taxon>Rhodobacterales</taxon>
        <taxon>Roseobacteraceae</taxon>
        <taxon>Tranquillimonas</taxon>
    </lineage>
</organism>
<dbReference type="STRING" id="641238.SAMN04490244_104231"/>
<evidence type="ECO:0000313" key="1">
    <source>
        <dbReference type="EMBL" id="SER97492.1"/>
    </source>
</evidence>
<keyword evidence="2" id="KW-1185">Reference proteome</keyword>
<dbReference type="Proteomes" id="UP000198885">
    <property type="component" value="Unassembled WGS sequence"/>
</dbReference>